<accession>A0ABV5YBS6</accession>
<sequence>MSRTPRPVRAVTGMNLTLWSCTLAVHDLGEALGFYRDVLGFEVRDDVESGKRRWVSVGPPTQPDVRILLEPPGADPGVSPADRRAIEDLTAKGLLGRLGRLVFVTDDCDAAFERIEGAGAEVMQEPIDQPGGVRDCAFLDPSGNMLRFAQPWPGSPGTRVAPAG</sequence>
<dbReference type="InterPro" id="IPR004360">
    <property type="entry name" value="Glyas_Fos-R_dOase_dom"/>
</dbReference>
<dbReference type="InterPro" id="IPR029068">
    <property type="entry name" value="Glyas_Bleomycin-R_OHBP_Dase"/>
</dbReference>
<dbReference type="InterPro" id="IPR037523">
    <property type="entry name" value="VOC_core"/>
</dbReference>
<gene>
    <name evidence="3" type="ORF">ACFFNX_09810</name>
</gene>
<dbReference type="EMBL" id="JBHLZP010000050">
    <property type="protein sequence ID" value="MFB9832482.1"/>
    <property type="molecule type" value="Genomic_DNA"/>
</dbReference>
<comment type="caution">
    <text evidence="3">The sequence shown here is derived from an EMBL/GenBank/DDBJ whole genome shotgun (WGS) entry which is preliminary data.</text>
</comment>
<dbReference type="InterPro" id="IPR051785">
    <property type="entry name" value="MMCE/EMCE_epimerase"/>
</dbReference>
<evidence type="ECO:0000259" key="2">
    <source>
        <dbReference type="PROSITE" id="PS51819"/>
    </source>
</evidence>
<dbReference type="Gene3D" id="3.10.180.10">
    <property type="entry name" value="2,3-Dihydroxybiphenyl 1,2-Dioxygenase, domain 1"/>
    <property type="match status" value="1"/>
</dbReference>
<dbReference type="RefSeq" id="WP_378198284.1">
    <property type="nucleotide sequence ID" value="NZ_JBHLZP010000050.1"/>
</dbReference>
<dbReference type="Proteomes" id="UP001589627">
    <property type="component" value="Unassembled WGS sequence"/>
</dbReference>
<dbReference type="SUPFAM" id="SSF54593">
    <property type="entry name" value="Glyoxalase/Bleomycin resistance protein/Dihydroxybiphenyl dioxygenase"/>
    <property type="match status" value="1"/>
</dbReference>
<dbReference type="PANTHER" id="PTHR43048">
    <property type="entry name" value="METHYLMALONYL-COA EPIMERASE"/>
    <property type="match status" value="1"/>
</dbReference>
<dbReference type="PROSITE" id="PS51819">
    <property type="entry name" value="VOC"/>
    <property type="match status" value="1"/>
</dbReference>
<dbReference type="Pfam" id="PF00903">
    <property type="entry name" value="Glyoxalase"/>
    <property type="match status" value="1"/>
</dbReference>
<organism evidence="3 4">
    <name type="scientific">Actinoallomurus acaciae</name>
    <dbReference type="NCBI Taxonomy" id="502577"/>
    <lineage>
        <taxon>Bacteria</taxon>
        <taxon>Bacillati</taxon>
        <taxon>Actinomycetota</taxon>
        <taxon>Actinomycetes</taxon>
        <taxon>Streptosporangiales</taxon>
        <taxon>Thermomonosporaceae</taxon>
        <taxon>Actinoallomurus</taxon>
    </lineage>
</organism>
<evidence type="ECO:0000256" key="1">
    <source>
        <dbReference type="ARBA" id="ARBA00022723"/>
    </source>
</evidence>
<keyword evidence="1" id="KW-0479">Metal-binding</keyword>
<evidence type="ECO:0000313" key="3">
    <source>
        <dbReference type="EMBL" id="MFB9832482.1"/>
    </source>
</evidence>
<feature type="domain" description="VOC" evidence="2">
    <location>
        <begin position="17"/>
        <end position="151"/>
    </location>
</feature>
<keyword evidence="4" id="KW-1185">Reference proteome</keyword>
<protein>
    <submittedName>
        <fullName evidence="3">VOC family protein</fullName>
    </submittedName>
</protein>
<dbReference type="PANTHER" id="PTHR43048:SF4">
    <property type="entry name" value="RING-CLEAVING DIOXYGENASE-RELATED"/>
    <property type="match status" value="1"/>
</dbReference>
<evidence type="ECO:0000313" key="4">
    <source>
        <dbReference type="Proteomes" id="UP001589627"/>
    </source>
</evidence>
<name>A0ABV5YBS6_9ACTN</name>
<proteinExistence type="predicted"/>
<reference evidence="3 4" key="1">
    <citation type="submission" date="2024-09" db="EMBL/GenBank/DDBJ databases">
        <authorList>
            <person name="Sun Q."/>
            <person name="Mori K."/>
        </authorList>
    </citation>
    <scope>NUCLEOTIDE SEQUENCE [LARGE SCALE GENOMIC DNA]</scope>
    <source>
        <strain evidence="3 4">TBRC 0563</strain>
    </source>
</reference>